<evidence type="ECO:0000256" key="3">
    <source>
        <dbReference type="ARBA" id="ARBA00022679"/>
    </source>
</evidence>
<name>A0A918KE86_9ACTN</name>
<dbReference type="Proteomes" id="UP000619244">
    <property type="component" value="Unassembled WGS sequence"/>
</dbReference>
<organism evidence="9 10">
    <name type="scientific">Streptomyces minutiscleroticus</name>
    <dbReference type="NCBI Taxonomy" id="68238"/>
    <lineage>
        <taxon>Bacteria</taxon>
        <taxon>Bacillati</taxon>
        <taxon>Actinomycetota</taxon>
        <taxon>Actinomycetes</taxon>
        <taxon>Kitasatosporales</taxon>
        <taxon>Streptomycetaceae</taxon>
        <taxon>Streptomyces</taxon>
    </lineage>
</organism>
<feature type="transmembrane region" description="Helical" evidence="8">
    <location>
        <begin position="385"/>
        <end position="404"/>
    </location>
</feature>
<dbReference type="GO" id="GO:0016757">
    <property type="term" value="F:glycosyltransferase activity"/>
    <property type="evidence" value="ECO:0007669"/>
    <property type="project" value="UniProtKB-KW"/>
</dbReference>
<feature type="transmembrane region" description="Helical" evidence="8">
    <location>
        <begin position="443"/>
        <end position="463"/>
    </location>
</feature>
<dbReference type="InterPro" id="IPR049829">
    <property type="entry name" value="MptA/B-like"/>
</dbReference>
<feature type="transmembrane region" description="Helical" evidence="8">
    <location>
        <begin position="90"/>
        <end position="112"/>
    </location>
</feature>
<evidence type="ECO:0000256" key="8">
    <source>
        <dbReference type="SAM" id="Phobius"/>
    </source>
</evidence>
<accession>A0A918KE86</accession>
<dbReference type="NCBIfam" id="NF038066">
    <property type="entry name" value="MptB"/>
    <property type="match status" value="1"/>
</dbReference>
<evidence type="ECO:0000256" key="7">
    <source>
        <dbReference type="ARBA" id="ARBA00043987"/>
    </source>
</evidence>
<sequence length="475" mass="49134">MGAVGSGTVQEWTRRGMWGSVLLSVGAWGAGALPRGVRDGVWGAPDPALIGVAATVAYAGLGLVLWAWWQLGTLVRAGAEMSRRQQWRTLACWTLPLLPSPLLFSFDVWSYVAQGALALRGWNVYEVGPAVLGGPLAANVPEVWRDSPTPYGPLSALASQGVMAVTGEHHAVAAAVGHRLVALAGLALLAWSVQRLTAGTDAGAGGAWWAAPLNPLVLAHVVGGAHNEGLMLGLMTAGLVAFRSGRWVLGTVVLTAAVLVKAPAGMALACAAAVALAARPGRWRRLGHALGIAAVACGALWLIVTLCGQGWGWLRTVGTPAEVYTPLSVSTDLGRALEWVADTAGWGTAPGAAITATRTVGTLAGLCAVLFFVRRAPRLGAERATALGLLAMVLCAPAVQPWYLLWGGVPLAVVAWRTLADARAKAAVVALLLVFMPSGRGPTWTYVTAAVLGGLVTLAVLAWTSRRSRQQAALT</sequence>
<comment type="subcellular location">
    <subcellularLocation>
        <location evidence="1">Membrane</location>
        <topology evidence="1">Multi-pass membrane protein</topology>
    </subcellularLocation>
</comment>
<reference evidence="9" key="1">
    <citation type="journal article" date="2014" name="Int. J. Syst. Evol. Microbiol.">
        <title>Complete genome sequence of Corynebacterium casei LMG S-19264T (=DSM 44701T), isolated from a smear-ripened cheese.</title>
        <authorList>
            <consortium name="US DOE Joint Genome Institute (JGI-PGF)"/>
            <person name="Walter F."/>
            <person name="Albersmeier A."/>
            <person name="Kalinowski J."/>
            <person name="Ruckert C."/>
        </authorList>
    </citation>
    <scope>NUCLEOTIDE SEQUENCE</scope>
    <source>
        <strain evidence="9">JCM 4790</strain>
    </source>
</reference>
<keyword evidence="5 8" id="KW-1133">Transmembrane helix</keyword>
<dbReference type="AlphaFoldDB" id="A0A918KE86"/>
<evidence type="ECO:0000313" key="10">
    <source>
        <dbReference type="Proteomes" id="UP000619244"/>
    </source>
</evidence>
<feature type="transmembrane region" description="Helical" evidence="8">
    <location>
        <begin position="171"/>
        <end position="193"/>
    </location>
</feature>
<feature type="transmembrane region" description="Helical" evidence="8">
    <location>
        <begin position="289"/>
        <end position="314"/>
    </location>
</feature>
<feature type="transmembrane region" description="Helical" evidence="8">
    <location>
        <begin position="205"/>
        <end position="227"/>
    </location>
</feature>
<evidence type="ECO:0000256" key="1">
    <source>
        <dbReference type="ARBA" id="ARBA00004141"/>
    </source>
</evidence>
<protein>
    <submittedName>
        <fullName evidence="9">Alpha-(1-&gt;6)-mannopyranosyltransferase</fullName>
    </submittedName>
</protein>
<keyword evidence="10" id="KW-1185">Reference proteome</keyword>
<keyword evidence="2" id="KW-0328">Glycosyltransferase</keyword>
<proteinExistence type="inferred from homology"/>
<feature type="transmembrane region" description="Helical" evidence="8">
    <location>
        <begin position="48"/>
        <end position="69"/>
    </location>
</feature>
<dbReference type="EMBL" id="BMVU01000003">
    <property type="protein sequence ID" value="GGX59171.1"/>
    <property type="molecule type" value="Genomic_DNA"/>
</dbReference>
<dbReference type="RefSeq" id="WP_190189096.1">
    <property type="nucleotide sequence ID" value="NZ_BMVU01000003.1"/>
</dbReference>
<evidence type="ECO:0000313" key="9">
    <source>
        <dbReference type="EMBL" id="GGX59171.1"/>
    </source>
</evidence>
<evidence type="ECO:0000256" key="2">
    <source>
        <dbReference type="ARBA" id="ARBA00022676"/>
    </source>
</evidence>
<evidence type="ECO:0000256" key="5">
    <source>
        <dbReference type="ARBA" id="ARBA00022989"/>
    </source>
</evidence>
<evidence type="ECO:0000256" key="4">
    <source>
        <dbReference type="ARBA" id="ARBA00022692"/>
    </source>
</evidence>
<dbReference type="Pfam" id="PF26314">
    <property type="entry name" value="MptA_B_family"/>
    <property type="match status" value="1"/>
</dbReference>
<keyword evidence="6 8" id="KW-0472">Membrane</keyword>
<reference evidence="9" key="2">
    <citation type="submission" date="2020-09" db="EMBL/GenBank/DDBJ databases">
        <authorList>
            <person name="Sun Q."/>
            <person name="Ohkuma M."/>
        </authorList>
    </citation>
    <scope>NUCLEOTIDE SEQUENCE</scope>
    <source>
        <strain evidence="9">JCM 4790</strain>
    </source>
</reference>
<evidence type="ECO:0000256" key="6">
    <source>
        <dbReference type="ARBA" id="ARBA00023136"/>
    </source>
</evidence>
<feature type="transmembrane region" description="Helical" evidence="8">
    <location>
        <begin position="352"/>
        <end position="373"/>
    </location>
</feature>
<keyword evidence="4 8" id="KW-0812">Transmembrane</keyword>
<gene>
    <name evidence="9" type="ORF">GCM10010358_11840</name>
</gene>
<comment type="similarity">
    <text evidence="7">Belongs to the MptA/B family.</text>
</comment>
<keyword evidence="3" id="KW-0808">Transferase</keyword>
<dbReference type="GO" id="GO:0016020">
    <property type="term" value="C:membrane"/>
    <property type="evidence" value="ECO:0007669"/>
    <property type="project" value="UniProtKB-SubCell"/>
</dbReference>
<comment type="caution">
    <text evidence="9">The sequence shown here is derived from an EMBL/GenBank/DDBJ whole genome shotgun (WGS) entry which is preliminary data.</text>
</comment>
<feature type="transmembrane region" description="Helical" evidence="8">
    <location>
        <begin position="247"/>
        <end position="277"/>
    </location>
</feature>